<feature type="transmembrane region" description="Helical" evidence="1">
    <location>
        <begin position="12"/>
        <end position="28"/>
    </location>
</feature>
<dbReference type="EMBL" id="PETV01000002">
    <property type="protein sequence ID" value="PIV47420.1"/>
    <property type="molecule type" value="Genomic_DNA"/>
</dbReference>
<reference evidence="3" key="1">
    <citation type="submission" date="2017-09" db="EMBL/GenBank/DDBJ databases">
        <title>Depth-based differentiation of microbial function through sediment-hosted aquifers and enrichment of novel symbionts in the deep terrestrial subsurface.</title>
        <authorList>
            <person name="Probst A.J."/>
            <person name="Ladd B."/>
            <person name="Jarett J.K."/>
            <person name="Geller-Mcgrath D.E."/>
            <person name="Sieber C.M.K."/>
            <person name="Emerson J.B."/>
            <person name="Anantharaman K."/>
            <person name="Thomas B.C."/>
            <person name="Malmstrom R."/>
            <person name="Stieglmeier M."/>
            <person name="Klingl A."/>
            <person name="Woyke T."/>
            <person name="Ryan C.M."/>
            <person name="Banfield J.F."/>
        </authorList>
    </citation>
    <scope>NUCLEOTIDE SEQUENCE [LARGE SCALE GENOMIC DNA]</scope>
</reference>
<feature type="transmembrane region" description="Helical" evidence="1">
    <location>
        <begin position="65"/>
        <end position="89"/>
    </location>
</feature>
<feature type="transmembrane region" description="Helical" evidence="1">
    <location>
        <begin position="35"/>
        <end position="53"/>
    </location>
</feature>
<protein>
    <submittedName>
        <fullName evidence="2">Uncharacterized protein</fullName>
    </submittedName>
</protein>
<keyword evidence="1" id="KW-0812">Transmembrane</keyword>
<keyword evidence="1" id="KW-0472">Membrane</keyword>
<organism evidence="2 3">
    <name type="scientific">bacterium (Candidatus Gribaldobacteria) CG02_land_8_20_14_3_00_41_15</name>
    <dbReference type="NCBI Taxonomy" id="2014270"/>
    <lineage>
        <taxon>Bacteria</taxon>
        <taxon>Candidatus Gribaldobacteria</taxon>
    </lineage>
</organism>
<evidence type="ECO:0000256" key="1">
    <source>
        <dbReference type="SAM" id="Phobius"/>
    </source>
</evidence>
<evidence type="ECO:0000313" key="2">
    <source>
        <dbReference type="EMBL" id="PIV47420.1"/>
    </source>
</evidence>
<proteinExistence type="predicted"/>
<evidence type="ECO:0000313" key="3">
    <source>
        <dbReference type="Proteomes" id="UP000229030"/>
    </source>
</evidence>
<name>A0A2M7DEW9_9BACT</name>
<gene>
    <name evidence="2" type="ORF">COS21_00060</name>
</gene>
<keyword evidence="1" id="KW-1133">Transmembrane helix</keyword>
<sequence length="93" mass="10999">MNFDKGCQLEGFIYFYLFWLAVFAFGFLKQKIAWLVYVIGTFIFWIAQLYFILSEKLNFLRNELIGSLIIMVCFFVVGWLLAQGGLMVYKKLK</sequence>
<dbReference type="AlphaFoldDB" id="A0A2M7DEW9"/>
<comment type="caution">
    <text evidence="2">The sequence shown here is derived from an EMBL/GenBank/DDBJ whole genome shotgun (WGS) entry which is preliminary data.</text>
</comment>
<dbReference type="Proteomes" id="UP000229030">
    <property type="component" value="Unassembled WGS sequence"/>
</dbReference>
<accession>A0A2M7DEW9</accession>